<comment type="caution">
    <text evidence="2">The sequence shown here is derived from an EMBL/GenBank/DDBJ whole genome shotgun (WGS) entry which is preliminary data.</text>
</comment>
<evidence type="ECO:0000256" key="1">
    <source>
        <dbReference type="SAM" id="Phobius"/>
    </source>
</evidence>
<dbReference type="EMBL" id="JBHTMN010000007">
    <property type="protein sequence ID" value="MFD1383135.1"/>
    <property type="molecule type" value="Genomic_DNA"/>
</dbReference>
<dbReference type="InterPro" id="IPR008523">
    <property type="entry name" value="DUF805"/>
</dbReference>
<dbReference type="Proteomes" id="UP001597059">
    <property type="component" value="Unassembled WGS sequence"/>
</dbReference>
<protein>
    <submittedName>
        <fullName evidence="2">DUF805 domain-containing protein</fullName>
    </submittedName>
</protein>
<name>A0ABW4AYT1_9GAMM</name>
<dbReference type="PANTHER" id="PTHR34980:SF2">
    <property type="entry name" value="INNER MEMBRANE PROTEIN YHAH-RELATED"/>
    <property type="match status" value="1"/>
</dbReference>
<dbReference type="PANTHER" id="PTHR34980">
    <property type="entry name" value="INNER MEMBRANE PROTEIN-RELATED-RELATED"/>
    <property type="match status" value="1"/>
</dbReference>
<keyword evidence="1" id="KW-1133">Transmembrane helix</keyword>
<feature type="transmembrane region" description="Helical" evidence="1">
    <location>
        <begin position="46"/>
        <end position="65"/>
    </location>
</feature>
<dbReference type="RefSeq" id="WP_377366310.1">
    <property type="nucleotide sequence ID" value="NZ_JBHTMN010000007.1"/>
</dbReference>
<dbReference type="Pfam" id="PF05656">
    <property type="entry name" value="DUF805"/>
    <property type="match status" value="1"/>
</dbReference>
<accession>A0ABW4AYT1</accession>
<keyword evidence="3" id="KW-1185">Reference proteome</keyword>
<keyword evidence="1" id="KW-0472">Membrane</keyword>
<feature type="transmembrane region" description="Helical" evidence="1">
    <location>
        <begin position="21"/>
        <end position="40"/>
    </location>
</feature>
<feature type="transmembrane region" description="Helical" evidence="1">
    <location>
        <begin position="77"/>
        <end position="99"/>
    </location>
</feature>
<keyword evidence="1" id="KW-0812">Transmembrane</keyword>
<organism evidence="2 3">
    <name type="scientific">Rhodanobacter aciditrophus</name>
    <dbReference type="NCBI Taxonomy" id="1623218"/>
    <lineage>
        <taxon>Bacteria</taxon>
        <taxon>Pseudomonadati</taxon>
        <taxon>Pseudomonadota</taxon>
        <taxon>Gammaproteobacteria</taxon>
        <taxon>Lysobacterales</taxon>
        <taxon>Rhodanobacteraceae</taxon>
        <taxon>Rhodanobacter</taxon>
    </lineage>
</organism>
<sequence>MNDYLLAFKHATDFSGRTQRAGFWWFMLINLLITCAIAVFEVSLDNLGWIDLCYSLVTLLPILSISCRRLRDTGLSLWWFLLLLVPGVGLLFLLILLAFPSQPEPLQEQPL</sequence>
<gene>
    <name evidence="2" type="ORF">ACFQ45_07140</name>
</gene>
<proteinExistence type="predicted"/>
<evidence type="ECO:0000313" key="3">
    <source>
        <dbReference type="Proteomes" id="UP001597059"/>
    </source>
</evidence>
<reference evidence="3" key="1">
    <citation type="journal article" date="2019" name="Int. J. Syst. Evol. Microbiol.">
        <title>The Global Catalogue of Microorganisms (GCM) 10K type strain sequencing project: providing services to taxonomists for standard genome sequencing and annotation.</title>
        <authorList>
            <consortium name="The Broad Institute Genomics Platform"/>
            <consortium name="The Broad Institute Genome Sequencing Center for Infectious Disease"/>
            <person name="Wu L."/>
            <person name="Ma J."/>
        </authorList>
    </citation>
    <scope>NUCLEOTIDE SEQUENCE [LARGE SCALE GENOMIC DNA]</scope>
    <source>
        <strain evidence="3">JCM 30774</strain>
    </source>
</reference>
<evidence type="ECO:0000313" key="2">
    <source>
        <dbReference type="EMBL" id="MFD1383135.1"/>
    </source>
</evidence>